<organism evidence="3 4">
    <name type="scientific">Diatrype stigma</name>
    <dbReference type="NCBI Taxonomy" id="117547"/>
    <lineage>
        <taxon>Eukaryota</taxon>
        <taxon>Fungi</taxon>
        <taxon>Dikarya</taxon>
        <taxon>Ascomycota</taxon>
        <taxon>Pezizomycotina</taxon>
        <taxon>Sordariomycetes</taxon>
        <taxon>Xylariomycetidae</taxon>
        <taxon>Xylariales</taxon>
        <taxon>Diatrypaceae</taxon>
        <taxon>Diatrype</taxon>
    </lineage>
</organism>
<dbReference type="Gene3D" id="4.10.1050.10">
    <property type="entry name" value="At2g23090-like"/>
    <property type="match status" value="1"/>
</dbReference>
<dbReference type="InterPro" id="IPR026939">
    <property type="entry name" value="ZNF706/At2g23090_sf"/>
</dbReference>
<dbReference type="EMBL" id="JAKJXP020000053">
    <property type="protein sequence ID" value="KAK7751205.1"/>
    <property type="molecule type" value="Genomic_DNA"/>
</dbReference>
<reference evidence="3 4" key="1">
    <citation type="submission" date="2024-02" db="EMBL/GenBank/DDBJ databases">
        <title>De novo assembly and annotation of 12 fungi associated with fruit tree decline syndrome in Ontario, Canada.</title>
        <authorList>
            <person name="Sulman M."/>
            <person name="Ellouze W."/>
            <person name="Ilyukhin E."/>
        </authorList>
    </citation>
    <scope>NUCLEOTIDE SEQUENCE [LARGE SCALE GENOMIC DNA]</scope>
    <source>
        <strain evidence="3 4">M11/M66-122</strain>
    </source>
</reference>
<dbReference type="InterPro" id="IPR039438">
    <property type="entry name" value="At2g23090-like_Znf"/>
</dbReference>
<keyword evidence="4" id="KW-1185">Reference proteome</keyword>
<evidence type="ECO:0000313" key="4">
    <source>
        <dbReference type="Proteomes" id="UP001320420"/>
    </source>
</evidence>
<dbReference type="AlphaFoldDB" id="A0AAN9YRA8"/>
<protein>
    <recommendedName>
        <fullName evidence="2">At2g23090-like zinc-binding domain-containing protein</fullName>
    </recommendedName>
</protein>
<accession>A0AAN9YRA8</accession>
<evidence type="ECO:0000313" key="3">
    <source>
        <dbReference type="EMBL" id="KAK7751205.1"/>
    </source>
</evidence>
<dbReference type="Pfam" id="PF12907">
    <property type="entry name" value="zf-met2"/>
    <property type="match status" value="1"/>
</dbReference>
<name>A0AAN9YRA8_9PEZI</name>
<sequence length="96" mass="10557">MGNGAKAQTTRNRKGNTDKAKKPSSQLKSNIKAQNKICAWCLQPLQSTAKSAELEDHAKKHGKTFEECWPSFNLAEMKATEQANEAKKTKKAPAAK</sequence>
<feature type="compositionally biased region" description="Polar residues" evidence="1">
    <location>
        <begin position="1"/>
        <end position="10"/>
    </location>
</feature>
<dbReference type="SUPFAM" id="SSF118359">
    <property type="entry name" value="Expressed protein At2g23090/F21P24.15"/>
    <property type="match status" value="1"/>
</dbReference>
<proteinExistence type="predicted"/>
<feature type="domain" description="At2g23090-like zinc-binding" evidence="2">
    <location>
        <begin position="37"/>
        <end position="71"/>
    </location>
</feature>
<evidence type="ECO:0000256" key="1">
    <source>
        <dbReference type="SAM" id="MobiDB-lite"/>
    </source>
</evidence>
<feature type="region of interest" description="Disordered" evidence="1">
    <location>
        <begin position="1"/>
        <end position="29"/>
    </location>
</feature>
<evidence type="ECO:0000259" key="2">
    <source>
        <dbReference type="Pfam" id="PF12907"/>
    </source>
</evidence>
<comment type="caution">
    <text evidence="3">The sequence shown here is derived from an EMBL/GenBank/DDBJ whole genome shotgun (WGS) entry which is preliminary data.</text>
</comment>
<dbReference type="Proteomes" id="UP001320420">
    <property type="component" value="Unassembled WGS sequence"/>
</dbReference>
<gene>
    <name evidence="3" type="ORF">SLS62_006890</name>
</gene>